<reference evidence="1 2" key="1">
    <citation type="submission" date="2015-09" db="EMBL/GenBank/DDBJ databases">
        <title>Genome sequence, genome mining and natural product profiling of a biocontrol bacterium Streptomyces malaysiensis F913.</title>
        <authorList>
            <person name="Xu Y."/>
            <person name="Wei J."/>
            <person name="Xie J."/>
            <person name="Li T."/>
            <person name="Zhou Z."/>
        </authorList>
    </citation>
    <scope>NUCLEOTIDE SEQUENCE [LARGE SCALE GENOMIC DNA]</scope>
    <source>
        <strain evidence="1 2">F913</strain>
    </source>
</reference>
<name>A0A2J7Z1B5_STRMQ</name>
<sequence length="36" mass="4223">MKPAPAAQDVSLFWELKTTSGQPWRVRLNRLTLVRR</sequence>
<protein>
    <submittedName>
        <fullName evidence="1">Uncharacterized protein</fullName>
    </submittedName>
</protein>
<dbReference type="AlphaFoldDB" id="A0A2J7Z1B5"/>
<accession>A0A2J7Z1B5</accession>
<comment type="caution">
    <text evidence="1">The sequence shown here is derived from an EMBL/GenBank/DDBJ whole genome shotgun (WGS) entry which is preliminary data.</text>
</comment>
<dbReference type="Proteomes" id="UP000236520">
    <property type="component" value="Unassembled WGS sequence"/>
</dbReference>
<organism evidence="1 2">
    <name type="scientific">Streptomyces malaysiensis</name>
    <dbReference type="NCBI Taxonomy" id="92644"/>
    <lineage>
        <taxon>Bacteria</taxon>
        <taxon>Bacillati</taxon>
        <taxon>Actinomycetota</taxon>
        <taxon>Actinomycetes</taxon>
        <taxon>Kitasatosporales</taxon>
        <taxon>Streptomycetaceae</taxon>
        <taxon>Streptomyces</taxon>
        <taxon>Streptomyces violaceusniger group</taxon>
    </lineage>
</organism>
<keyword evidence="2" id="KW-1185">Reference proteome</keyword>
<gene>
    <name evidence="1" type="ORF">SMF913_10086</name>
</gene>
<proteinExistence type="predicted"/>
<evidence type="ECO:0000313" key="2">
    <source>
        <dbReference type="Proteomes" id="UP000236520"/>
    </source>
</evidence>
<evidence type="ECO:0000313" key="1">
    <source>
        <dbReference type="EMBL" id="PNG94061.1"/>
    </source>
</evidence>
<dbReference type="EMBL" id="LJIW01000001">
    <property type="protein sequence ID" value="PNG94061.1"/>
    <property type="molecule type" value="Genomic_DNA"/>
</dbReference>